<organism evidence="1 2">
    <name type="scientific">Boletus edulis BED1</name>
    <dbReference type="NCBI Taxonomy" id="1328754"/>
    <lineage>
        <taxon>Eukaryota</taxon>
        <taxon>Fungi</taxon>
        <taxon>Dikarya</taxon>
        <taxon>Basidiomycota</taxon>
        <taxon>Agaricomycotina</taxon>
        <taxon>Agaricomycetes</taxon>
        <taxon>Agaricomycetidae</taxon>
        <taxon>Boletales</taxon>
        <taxon>Boletineae</taxon>
        <taxon>Boletaceae</taxon>
        <taxon>Boletoideae</taxon>
        <taxon>Boletus</taxon>
    </lineage>
</organism>
<evidence type="ECO:0000313" key="1">
    <source>
        <dbReference type="EMBL" id="KAF8432756.1"/>
    </source>
</evidence>
<gene>
    <name evidence="1" type="ORF">L210DRAFT_2767612</name>
</gene>
<reference evidence="1" key="1">
    <citation type="submission" date="2019-10" db="EMBL/GenBank/DDBJ databases">
        <authorList>
            <consortium name="DOE Joint Genome Institute"/>
            <person name="Kuo A."/>
            <person name="Miyauchi S."/>
            <person name="Kiss E."/>
            <person name="Drula E."/>
            <person name="Kohler A."/>
            <person name="Sanchez-Garcia M."/>
            <person name="Andreopoulos B."/>
            <person name="Barry K.W."/>
            <person name="Bonito G."/>
            <person name="Buee M."/>
            <person name="Carver A."/>
            <person name="Chen C."/>
            <person name="Cichocki N."/>
            <person name="Clum A."/>
            <person name="Culley D."/>
            <person name="Crous P.W."/>
            <person name="Fauchery L."/>
            <person name="Girlanda M."/>
            <person name="Hayes R."/>
            <person name="Keri Z."/>
            <person name="LaButti K."/>
            <person name="Lipzen A."/>
            <person name="Lombard V."/>
            <person name="Magnuson J."/>
            <person name="Maillard F."/>
            <person name="Morin E."/>
            <person name="Murat C."/>
            <person name="Nolan M."/>
            <person name="Ohm R."/>
            <person name="Pangilinan J."/>
            <person name="Pereira M."/>
            <person name="Perotto S."/>
            <person name="Peter M."/>
            <person name="Riley R."/>
            <person name="Sitrit Y."/>
            <person name="Stielow B."/>
            <person name="Szollosi G."/>
            <person name="Zifcakova L."/>
            <person name="Stursova M."/>
            <person name="Spatafora J.W."/>
            <person name="Tedersoo L."/>
            <person name="Vaario L.-M."/>
            <person name="Yamada A."/>
            <person name="Yan M."/>
            <person name="Wang P."/>
            <person name="Xu J."/>
            <person name="Bruns T."/>
            <person name="Baldrian P."/>
            <person name="Vilgalys R."/>
            <person name="Henrissat B."/>
            <person name="Grigoriev I.V."/>
            <person name="Hibbett D."/>
            <person name="Nagy L.G."/>
            <person name="Martin F.M."/>
        </authorList>
    </citation>
    <scope>NUCLEOTIDE SEQUENCE</scope>
    <source>
        <strain evidence="1">BED1</strain>
    </source>
</reference>
<name>A0AAD4BKL4_BOLED</name>
<protein>
    <submittedName>
        <fullName evidence="1">Uncharacterized protein</fullName>
    </submittedName>
</protein>
<dbReference type="Proteomes" id="UP001194468">
    <property type="component" value="Unassembled WGS sequence"/>
</dbReference>
<accession>A0AAD4BKL4</accession>
<sequence length="128" mass="15123">MRLGPFLSPRWRVEGSPPSRRLRVKTRWTSTNWVSRKYMQMCAKLSFENDPHLVREARNYQNFPEHLFHHYDGYSIISQLKAVVPVHAVVPQFYGYYTPKTEEGGELGRTILPQSYPFTRALRQTHQT</sequence>
<evidence type="ECO:0000313" key="2">
    <source>
        <dbReference type="Proteomes" id="UP001194468"/>
    </source>
</evidence>
<reference evidence="1" key="2">
    <citation type="journal article" date="2020" name="Nat. Commun.">
        <title>Large-scale genome sequencing of mycorrhizal fungi provides insights into the early evolution of symbiotic traits.</title>
        <authorList>
            <person name="Miyauchi S."/>
            <person name="Kiss E."/>
            <person name="Kuo A."/>
            <person name="Drula E."/>
            <person name="Kohler A."/>
            <person name="Sanchez-Garcia M."/>
            <person name="Morin E."/>
            <person name="Andreopoulos B."/>
            <person name="Barry K.W."/>
            <person name="Bonito G."/>
            <person name="Buee M."/>
            <person name="Carver A."/>
            <person name="Chen C."/>
            <person name="Cichocki N."/>
            <person name="Clum A."/>
            <person name="Culley D."/>
            <person name="Crous P.W."/>
            <person name="Fauchery L."/>
            <person name="Girlanda M."/>
            <person name="Hayes R.D."/>
            <person name="Keri Z."/>
            <person name="LaButti K."/>
            <person name="Lipzen A."/>
            <person name="Lombard V."/>
            <person name="Magnuson J."/>
            <person name="Maillard F."/>
            <person name="Murat C."/>
            <person name="Nolan M."/>
            <person name="Ohm R.A."/>
            <person name="Pangilinan J."/>
            <person name="Pereira M.F."/>
            <person name="Perotto S."/>
            <person name="Peter M."/>
            <person name="Pfister S."/>
            <person name="Riley R."/>
            <person name="Sitrit Y."/>
            <person name="Stielow J.B."/>
            <person name="Szollosi G."/>
            <person name="Zifcakova L."/>
            <person name="Stursova M."/>
            <person name="Spatafora J.W."/>
            <person name="Tedersoo L."/>
            <person name="Vaario L.M."/>
            <person name="Yamada A."/>
            <person name="Yan M."/>
            <person name="Wang P."/>
            <person name="Xu J."/>
            <person name="Bruns T."/>
            <person name="Baldrian P."/>
            <person name="Vilgalys R."/>
            <person name="Dunand C."/>
            <person name="Henrissat B."/>
            <person name="Grigoriev I.V."/>
            <person name="Hibbett D."/>
            <person name="Nagy L.G."/>
            <person name="Martin F.M."/>
        </authorList>
    </citation>
    <scope>NUCLEOTIDE SEQUENCE</scope>
    <source>
        <strain evidence="1">BED1</strain>
    </source>
</reference>
<dbReference type="EMBL" id="WHUW01000038">
    <property type="protein sequence ID" value="KAF8432756.1"/>
    <property type="molecule type" value="Genomic_DNA"/>
</dbReference>
<proteinExistence type="predicted"/>
<comment type="caution">
    <text evidence="1">The sequence shown here is derived from an EMBL/GenBank/DDBJ whole genome shotgun (WGS) entry which is preliminary data.</text>
</comment>
<keyword evidence="2" id="KW-1185">Reference proteome</keyword>
<dbReference type="AlphaFoldDB" id="A0AAD4BKL4"/>